<sequence>MQIGKESPLVGIIVSVYYLGCAIGAVIASWLADKEGRKPSIFACLATTSFGNLLMFISGLSMNGSSPWKGGALGCMIAGRVIMGLGVGGIDATIPVYSSELSPDGARGRALAQEFQMNIFGLLMAYSINLGVTTGLGKNSQWAWRSPIIIMQIFPILLMSFIAQLPETPRWFMSVQREDDAKKALEKVYGKEAAKLKFEDLQESTAREDDTKVHYRDMFTPKHAQFHPTMVTIMGQINQALTGYGAVSVYGPQIFELLGFTTRKAEFLTLGNYISYFLLMTLAWLSIDVYGRRKLMIWGSIGLSTSFLLLTFFGGLATLPNIPILAIQIPGSLTLFLATGIFGITWLATVWLIPTEIYPSSARAQGSAISVIVWGLANFAVTLLTPIGFNNLSYGLFLIFAATNTFAGWWTWRYSPESGGRSFEENQEFFRCAEGDDTWIVERVDGGRFERMPGRGGEDGVGKGDEEDNRSRNAGENGNAENEPLLGRRGLDQTNEKGEAPYKQ</sequence>
<dbReference type="GO" id="GO:0005351">
    <property type="term" value="F:carbohydrate:proton symporter activity"/>
    <property type="evidence" value="ECO:0007669"/>
    <property type="project" value="TreeGrafter"/>
</dbReference>
<evidence type="ECO:0000313" key="10">
    <source>
        <dbReference type="EMBL" id="ESZ96503.1"/>
    </source>
</evidence>
<dbReference type="SUPFAM" id="SSF103473">
    <property type="entry name" value="MFS general substrate transporter"/>
    <property type="match status" value="1"/>
</dbReference>
<feature type="region of interest" description="Disordered" evidence="7">
    <location>
        <begin position="450"/>
        <end position="504"/>
    </location>
</feature>
<dbReference type="EMBL" id="AYSA01000136">
    <property type="protein sequence ID" value="ESZ96503.1"/>
    <property type="molecule type" value="Genomic_DNA"/>
</dbReference>
<dbReference type="InterPro" id="IPR036259">
    <property type="entry name" value="MFS_trans_sf"/>
</dbReference>
<comment type="similarity">
    <text evidence="2">Belongs to the major facilitator superfamily. Sugar transporter (TC 2.A.1.1) family.</text>
</comment>
<dbReference type="InterPro" id="IPR050360">
    <property type="entry name" value="MFS_Sugar_Transporters"/>
</dbReference>
<reference evidence="10 11" key="1">
    <citation type="journal article" date="2014" name="Genome Announc.">
        <title>Draft genome sequence of Sclerotinia borealis, a psychrophilic plant pathogenic fungus.</title>
        <authorList>
            <person name="Mardanov A.V."/>
            <person name="Beletsky A.V."/>
            <person name="Kadnikov V.V."/>
            <person name="Ignatov A.N."/>
            <person name="Ravin N.V."/>
        </authorList>
    </citation>
    <scope>NUCLEOTIDE SEQUENCE [LARGE SCALE GENOMIC DNA]</scope>
    <source>
        <strain evidence="11">F-4157</strain>
    </source>
</reference>
<feature type="transmembrane region" description="Helical" evidence="8">
    <location>
        <begin position="394"/>
        <end position="412"/>
    </location>
</feature>
<feature type="compositionally biased region" description="Low complexity" evidence="7">
    <location>
        <begin position="474"/>
        <end position="483"/>
    </location>
</feature>
<feature type="compositionally biased region" description="Basic and acidic residues" evidence="7">
    <location>
        <begin position="489"/>
        <end position="504"/>
    </location>
</feature>
<feature type="transmembrane region" description="Helical" evidence="8">
    <location>
        <begin position="148"/>
        <end position="165"/>
    </location>
</feature>
<feature type="transmembrane region" description="Helical" evidence="8">
    <location>
        <begin position="333"/>
        <end position="354"/>
    </location>
</feature>
<dbReference type="PANTHER" id="PTHR48022">
    <property type="entry name" value="PLASTIDIC GLUCOSE TRANSPORTER 4"/>
    <property type="match status" value="1"/>
</dbReference>
<protein>
    <recommendedName>
        <fullName evidence="9">Major facilitator superfamily (MFS) profile domain-containing protein</fullName>
    </recommendedName>
</protein>
<accession>W9CKH9</accession>
<dbReference type="Proteomes" id="UP000019487">
    <property type="component" value="Unassembled WGS sequence"/>
</dbReference>
<evidence type="ECO:0000256" key="7">
    <source>
        <dbReference type="SAM" id="MobiDB-lite"/>
    </source>
</evidence>
<evidence type="ECO:0000256" key="5">
    <source>
        <dbReference type="ARBA" id="ARBA00022989"/>
    </source>
</evidence>
<dbReference type="GO" id="GO:0016020">
    <property type="term" value="C:membrane"/>
    <property type="evidence" value="ECO:0007669"/>
    <property type="project" value="UniProtKB-SubCell"/>
</dbReference>
<dbReference type="OrthoDB" id="2544694at2759"/>
<evidence type="ECO:0000259" key="9">
    <source>
        <dbReference type="PROSITE" id="PS50850"/>
    </source>
</evidence>
<dbReference type="PROSITE" id="PS50850">
    <property type="entry name" value="MFS"/>
    <property type="match status" value="1"/>
</dbReference>
<dbReference type="PRINTS" id="PR00171">
    <property type="entry name" value="SUGRTRNSPORT"/>
</dbReference>
<dbReference type="AlphaFoldDB" id="W9CKH9"/>
<dbReference type="Gene3D" id="1.20.1250.20">
    <property type="entry name" value="MFS general substrate transporter like domains"/>
    <property type="match status" value="1"/>
</dbReference>
<feature type="transmembrane region" description="Helical" evidence="8">
    <location>
        <begin position="366"/>
        <end position="388"/>
    </location>
</feature>
<dbReference type="InterPro" id="IPR005829">
    <property type="entry name" value="Sugar_transporter_CS"/>
</dbReference>
<proteinExistence type="inferred from homology"/>
<comment type="subcellular location">
    <subcellularLocation>
        <location evidence="1">Membrane</location>
        <topology evidence="1">Multi-pass membrane protein</topology>
    </subcellularLocation>
</comment>
<keyword evidence="5 8" id="KW-1133">Transmembrane helix</keyword>
<dbReference type="HOGENOM" id="CLU_001265_30_3_1"/>
<feature type="transmembrane region" description="Helical" evidence="8">
    <location>
        <begin position="303"/>
        <end position="327"/>
    </location>
</feature>
<keyword evidence="3" id="KW-0813">Transport</keyword>
<comment type="caution">
    <text evidence="10">The sequence shown here is derived from an EMBL/GenBank/DDBJ whole genome shotgun (WGS) entry which is preliminary data.</text>
</comment>
<feature type="transmembrane region" description="Helical" evidence="8">
    <location>
        <begin position="117"/>
        <end position="136"/>
    </location>
</feature>
<evidence type="ECO:0000256" key="3">
    <source>
        <dbReference type="ARBA" id="ARBA00022448"/>
    </source>
</evidence>
<feature type="transmembrane region" description="Helical" evidence="8">
    <location>
        <begin position="273"/>
        <end position="291"/>
    </location>
</feature>
<feature type="compositionally biased region" description="Basic and acidic residues" evidence="7">
    <location>
        <begin position="450"/>
        <end position="473"/>
    </location>
</feature>
<gene>
    <name evidence="10" type="ORF">SBOR_3125</name>
</gene>
<dbReference type="Pfam" id="PF00083">
    <property type="entry name" value="Sugar_tr"/>
    <property type="match status" value="1"/>
</dbReference>
<dbReference type="InterPro" id="IPR020846">
    <property type="entry name" value="MFS_dom"/>
</dbReference>
<evidence type="ECO:0000256" key="1">
    <source>
        <dbReference type="ARBA" id="ARBA00004141"/>
    </source>
</evidence>
<feature type="transmembrane region" description="Helical" evidence="8">
    <location>
        <begin position="72"/>
        <end position="97"/>
    </location>
</feature>
<feature type="transmembrane region" description="Helical" evidence="8">
    <location>
        <begin position="40"/>
        <end position="60"/>
    </location>
</feature>
<dbReference type="InterPro" id="IPR003663">
    <property type="entry name" value="Sugar/inositol_transpt"/>
</dbReference>
<evidence type="ECO:0000256" key="2">
    <source>
        <dbReference type="ARBA" id="ARBA00010992"/>
    </source>
</evidence>
<evidence type="ECO:0000256" key="4">
    <source>
        <dbReference type="ARBA" id="ARBA00022692"/>
    </source>
</evidence>
<dbReference type="PANTHER" id="PTHR48022:SF68">
    <property type="entry name" value="MAJOR FACILITATOR SUPERFAMILY (MFS) PROFILE DOMAIN-CONTAINING PROTEIN-RELATED"/>
    <property type="match status" value="1"/>
</dbReference>
<feature type="domain" description="Major facilitator superfamily (MFS) profile" evidence="9">
    <location>
        <begin position="1"/>
        <end position="419"/>
    </location>
</feature>
<dbReference type="PROSITE" id="PS00217">
    <property type="entry name" value="SUGAR_TRANSPORT_2"/>
    <property type="match status" value="1"/>
</dbReference>
<feature type="transmembrane region" description="Helical" evidence="8">
    <location>
        <begin position="9"/>
        <end position="28"/>
    </location>
</feature>
<keyword evidence="11" id="KW-1185">Reference proteome</keyword>
<evidence type="ECO:0000313" key="11">
    <source>
        <dbReference type="Proteomes" id="UP000019487"/>
    </source>
</evidence>
<evidence type="ECO:0000256" key="8">
    <source>
        <dbReference type="SAM" id="Phobius"/>
    </source>
</evidence>
<evidence type="ECO:0000256" key="6">
    <source>
        <dbReference type="ARBA" id="ARBA00023136"/>
    </source>
</evidence>
<name>W9CKH9_SCLBF</name>
<keyword evidence="6 8" id="KW-0472">Membrane</keyword>
<organism evidence="10 11">
    <name type="scientific">Sclerotinia borealis (strain F-4128)</name>
    <dbReference type="NCBI Taxonomy" id="1432307"/>
    <lineage>
        <taxon>Eukaryota</taxon>
        <taxon>Fungi</taxon>
        <taxon>Dikarya</taxon>
        <taxon>Ascomycota</taxon>
        <taxon>Pezizomycotina</taxon>
        <taxon>Leotiomycetes</taxon>
        <taxon>Helotiales</taxon>
        <taxon>Sclerotiniaceae</taxon>
        <taxon>Sclerotinia</taxon>
    </lineage>
</organism>
<keyword evidence="4 8" id="KW-0812">Transmembrane</keyword>
<dbReference type="InterPro" id="IPR005828">
    <property type="entry name" value="MFS_sugar_transport-like"/>
</dbReference>